<evidence type="ECO:0000256" key="3">
    <source>
        <dbReference type="SAM" id="Phobius"/>
    </source>
</evidence>
<feature type="transmembrane region" description="Helical" evidence="3">
    <location>
        <begin position="178"/>
        <end position="196"/>
    </location>
</feature>
<dbReference type="AlphaFoldDB" id="D9SAY7"/>
<dbReference type="InterPro" id="IPR043128">
    <property type="entry name" value="Rev_trsase/Diguanyl_cyclase"/>
</dbReference>
<name>D9SAY7_FIBSS</name>
<dbReference type="HOGENOM" id="CLU_511670_0_0_0"/>
<feature type="domain" description="GGDEF" evidence="4">
    <location>
        <begin position="409"/>
        <end position="532"/>
    </location>
</feature>
<dbReference type="InterPro" id="IPR029787">
    <property type="entry name" value="Nucleotide_cyclase"/>
</dbReference>
<evidence type="ECO:0000259" key="4">
    <source>
        <dbReference type="PROSITE" id="PS50887"/>
    </source>
</evidence>
<evidence type="ECO:0000256" key="1">
    <source>
        <dbReference type="ARBA" id="ARBA00012528"/>
    </source>
</evidence>
<sequence>MYMVDPLYSVLAFTCAFVLLIFKNQFRIVLDKSEKTDKDFLYLANWVIVFCLQDGIWGIFGCGAIKNNFLLFLSSSFFHAAAAVMAFIWLNYILNFINIEREKAIPAKMLSLALVIFQLVLLLMNFRSSFLFGISDEGTYIVMNGRNLLYYSQYFTFFVIAIFLVYKTASAKKTSARKHYAAGFLFISAPVLCGFLQREFPFSPCDSIGSMLGCCTIYAFFISKISRNRDLSQKAVIIAGLSSDYDVVVYVNIPKNQAKFYQISEKFTPLLWEGRNSTNPKDFDNFMKRIYVPNEFSEFIEKSTIDKCIELLQTAPYYTIPFLASVNGQIEHYRLKIASDKSNAQGFIIGIINVEEEHRLEETAQRLRKDLQHTKLIANKDPLTGVGSAAAFKAKCELIDNEIKAKDKIKFALVECDVNDLKVINDTFGHDMGDEYLKNCSKVFCNVFSHSPVFRIGGDEFVIILFGEQYEKRAELFEKLKSSVNRKPDAPKESISFAAGMADYSSKIDECVKDVLKRADTFMYIDKGKLKS</sequence>
<dbReference type="CDD" id="cd01949">
    <property type="entry name" value="GGDEF"/>
    <property type="match status" value="1"/>
</dbReference>
<feature type="transmembrane region" description="Helical" evidence="3">
    <location>
        <begin position="43"/>
        <end position="65"/>
    </location>
</feature>
<feature type="transmembrane region" description="Helical" evidence="3">
    <location>
        <begin position="6"/>
        <end position="22"/>
    </location>
</feature>
<evidence type="ECO:0000256" key="2">
    <source>
        <dbReference type="ARBA" id="ARBA00034247"/>
    </source>
</evidence>
<evidence type="ECO:0000313" key="5">
    <source>
        <dbReference type="EMBL" id="ADL25371.1"/>
    </source>
</evidence>
<dbReference type="PATRIC" id="fig|59374.8.peg.1654"/>
<comment type="catalytic activity">
    <reaction evidence="2">
        <text>2 GTP = 3',3'-c-di-GMP + 2 diphosphate</text>
        <dbReference type="Rhea" id="RHEA:24898"/>
        <dbReference type="ChEBI" id="CHEBI:33019"/>
        <dbReference type="ChEBI" id="CHEBI:37565"/>
        <dbReference type="ChEBI" id="CHEBI:58805"/>
        <dbReference type="EC" id="2.7.7.65"/>
    </reaction>
</comment>
<dbReference type="InterPro" id="IPR000160">
    <property type="entry name" value="GGDEF_dom"/>
</dbReference>
<dbReference type="Proteomes" id="UP000000517">
    <property type="component" value="Chromosome"/>
</dbReference>
<dbReference type="GO" id="GO:0052621">
    <property type="term" value="F:diguanylate cyclase activity"/>
    <property type="evidence" value="ECO:0007669"/>
    <property type="project" value="UniProtKB-EC"/>
</dbReference>
<dbReference type="KEGG" id="fsc:FSU_1713"/>
<keyword evidence="3" id="KW-0812">Transmembrane</keyword>
<dbReference type="Gene3D" id="3.30.70.270">
    <property type="match status" value="1"/>
</dbReference>
<dbReference type="Pfam" id="PF00990">
    <property type="entry name" value="GGDEF"/>
    <property type="match status" value="1"/>
</dbReference>
<dbReference type="STRING" id="59374.FSU_1713"/>
<proteinExistence type="predicted"/>
<reference evidence="6" key="1">
    <citation type="submission" date="2010-08" db="EMBL/GenBank/DDBJ databases">
        <title>Complete sequence of Fibrobacter succinogenes subsp. succinogenes S85.</title>
        <authorList>
            <person name="Durkin A.S."/>
            <person name="Nelson K.E."/>
            <person name="Morrison M."/>
            <person name="Forsberg C.W."/>
            <person name="Wilson D.B."/>
            <person name="Russell J.B."/>
            <person name="Cann I.K.O."/>
            <person name="Mackie R.I."/>
            <person name="White B.A."/>
        </authorList>
    </citation>
    <scope>NUCLEOTIDE SEQUENCE [LARGE SCALE GENOMIC DNA]</scope>
    <source>
        <strain evidence="6">ATCC 19169 / S85</strain>
    </source>
</reference>
<dbReference type="PANTHER" id="PTHR45138:SF9">
    <property type="entry name" value="DIGUANYLATE CYCLASE DGCM-RELATED"/>
    <property type="match status" value="1"/>
</dbReference>
<keyword evidence="3" id="KW-1133">Transmembrane helix</keyword>
<dbReference type="EC" id="2.7.7.65" evidence="1"/>
<gene>
    <name evidence="5" type="ordered locus">FSU_1713</name>
</gene>
<keyword evidence="3" id="KW-0472">Membrane</keyword>
<dbReference type="PANTHER" id="PTHR45138">
    <property type="entry name" value="REGULATORY COMPONENTS OF SENSORY TRANSDUCTION SYSTEM"/>
    <property type="match status" value="1"/>
</dbReference>
<dbReference type="InterPro" id="IPR050469">
    <property type="entry name" value="Diguanylate_Cyclase"/>
</dbReference>
<feature type="transmembrane region" description="Helical" evidence="3">
    <location>
        <begin position="109"/>
        <end position="128"/>
    </location>
</feature>
<organism evidence="5 6">
    <name type="scientific">Fibrobacter succinogenes (strain ATCC 19169 / S85)</name>
    <dbReference type="NCBI Taxonomy" id="59374"/>
    <lineage>
        <taxon>Bacteria</taxon>
        <taxon>Pseudomonadati</taxon>
        <taxon>Fibrobacterota</taxon>
        <taxon>Fibrobacteria</taxon>
        <taxon>Fibrobacterales</taxon>
        <taxon>Fibrobacteraceae</taxon>
        <taxon>Fibrobacter</taxon>
    </lineage>
</organism>
<evidence type="ECO:0000313" key="6">
    <source>
        <dbReference type="Proteomes" id="UP000000517"/>
    </source>
</evidence>
<dbReference type="SMART" id="SM00267">
    <property type="entry name" value="GGDEF"/>
    <property type="match status" value="1"/>
</dbReference>
<dbReference type="SUPFAM" id="SSF55073">
    <property type="entry name" value="Nucleotide cyclase"/>
    <property type="match status" value="1"/>
</dbReference>
<dbReference type="EMBL" id="CP002158">
    <property type="protein sequence ID" value="ADL25371.1"/>
    <property type="molecule type" value="Genomic_DNA"/>
</dbReference>
<dbReference type="NCBIfam" id="TIGR00254">
    <property type="entry name" value="GGDEF"/>
    <property type="match status" value="1"/>
</dbReference>
<protein>
    <recommendedName>
        <fullName evidence="1">diguanylate cyclase</fullName>
        <ecNumber evidence="1">2.7.7.65</ecNumber>
    </recommendedName>
</protein>
<feature type="transmembrane region" description="Helical" evidence="3">
    <location>
        <begin position="148"/>
        <end position="166"/>
    </location>
</feature>
<accession>D9SAY7</accession>
<feature type="transmembrane region" description="Helical" evidence="3">
    <location>
        <begin position="208"/>
        <end position="225"/>
    </location>
</feature>
<dbReference type="PROSITE" id="PS50887">
    <property type="entry name" value="GGDEF"/>
    <property type="match status" value="1"/>
</dbReference>
<feature type="transmembrane region" description="Helical" evidence="3">
    <location>
        <begin position="77"/>
        <end position="97"/>
    </location>
</feature>